<name>A0A7T7L230_9ACTN</name>
<proteinExistence type="predicted"/>
<dbReference type="EMBL" id="CP066831">
    <property type="protein sequence ID" value="QQM44995.1"/>
    <property type="molecule type" value="Genomic_DNA"/>
</dbReference>
<protein>
    <submittedName>
        <fullName evidence="1">Uncharacterized protein</fullName>
    </submittedName>
</protein>
<dbReference type="KEGG" id="slf:JEQ17_40060"/>
<organism evidence="1 2">
    <name type="scientific">Streptomyces liliifuscus</name>
    <dbReference type="NCBI Taxonomy" id="2797636"/>
    <lineage>
        <taxon>Bacteria</taxon>
        <taxon>Bacillati</taxon>
        <taxon>Actinomycetota</taxon>
        <taxon>Actinomycetes</taxon>
        <taxon>Kitasatosporales</taxon>
        <taxon>Streptomycetaceae</taxon>
        <taxon>Streptomyces</taxon>
    </lineage>
</organism>
<dbReference type="RefSeq" id="WP_200399806.1">
    <property type="nucleotide sequence ID" value="NZ_CP066831.1"/>
</dbReference>
<evidence type="ECO:0000313" key="1">
    <source>
        <dbReference type="EMBL" id="QQM44995.1"/>
    </source>
</evidence>
<evidence type="ECO:0000313" key="2">
    <source>
        <dbReference type="Proteomes" id="UP000595636"/>
    </source>
</evidence>
<dbReference type="AlphaFoldDB" id="A0A7T7L230"/>
<dbReference type="Proteomes" id="UP000595636">
    <property type="component" value="Chromosome"/>
</dbReference>
<sequence length="56" mass="6308">MRHLPLLVRELRELPPQDGWACYEGTGCACMVCCCGLTTGFIDKREARRQAEQHGT</sequence>
<reference evidence="1 2" key="1">
    <citation type="submission" date="2020-12" db="EMBL/GenBank/DDBJ databases">
        <title>A novel species.</title>
        <authorList>
            <person name="Li K."/>
        </authorList>
    </citation>
    <scope>NUCLEOTIDE SEQUENCE [LARGE SCALE GENOMIC DNA]</scope>
    <source>
        <strain evidence="1 2">ZYC-3</strain>
    </source>
</reference>
<keyword evidence="2" id="KW-1185">Reference proteome</keyword>
<accession>A0A7T7L230</accession>
<gene>
    <name evidence="1" type="ORF">JEQ17_40060</name>
</gene>